<evidence type="ECO:0000313" key="3">
    <source>
        <dbReference type="EMBL" id="CAE7638414.1"/>
    </source>
</evidence>
<feature type="chain" id="PRO_5032932275" evidence="2">
    <location>
        <begin position="25"/>
        <end position="191"/>
    </location>
</feature>
<evidence type="ECO:0000256" key="1">
    <source>
        <dbReference type="SAM" id="Phobius"/>
    </source>
</evidence>
<proteinExistence type="predicted"/>
<protein>
    <submittedName>
        <fullName evidence="3">MFAP1 protein</fullName>
    </submittedName>
</protein>
<evidence type="ECO:0000313" key="4">
    <source>
        <dbReference type="Proteomes" id="UP000649617"/>
    </source>
</evidence>
<feature type="signal peptide" evidence="2">
    <location>
        <begin position="1"/>
        <end position="24"/>
    </location>
</feature>
<comment type="caution">
    <text evidence="3">The sequence shown here is derived from an EMBL/GenBank/DDBJ whole genome shotgun (WGS) entry which is preliminary data.</text>
</comment>
<feature type="transmembrane region" description="Helical" evidence="1">
    <location>
        <begin position="131"/>
        <end position="152"/>
    </location>
</feature>
<gene>
    <name evidence="3" type="primary">MFAP1</name>
    <name evidence="3" type="ORF">SPIL2461_LOCUS16873</name>
</gene>
<dbReference type="Proteomes" id="UP000649617">
    <property type="component" value="Unassembled WGS sequence"/>
</dbReference>
<keyword evidence="2" id="KW-0732">Signal</keyword>
<keyword evidence="1" id="KW-0812">Transmembrane</keyword>
<keyword evidence="1" id="KW-0472">Membrane</keyword>
<evidence type="ECO:0000256" key="2">
    <source>
        <dbReference type="SAM" id="SignalP"/>
    </source>
</evidence>
<organism evidence="3 4">
    <name type="scientific">Symbiodinium pilosum</name>
    <name type="common">Dinoflagellate</name>
    <dbReference type="NCBI Taxonomy" id="2952"/>
    <lineage>
        <taxon>Eukaryota</taxon>
        <taxon>Sar</taxon>
        <taxon>Alveolata</taxon>
        <taxon>Dinophyceae</taxon>
        <taxon>Suessiales</taxon>
        <taxon>Symbiodiniaceae</taxon>
        <taxon>Symbiodinium</taxon>
    </lineage>
</organism>
<keyword evidence="4" id="KW-1185">Reference proteome</keyword>
<accession>A0A812VFM8</accession>
<dbReference type="EMBL" id="CAJNIZ010042799">
    <property type="protein sequence ID" value="CAE7638414.1"/>
    <property type="molecule type" value="Genomic_DNA"/>
</dbReference>
<dbReference type="OrthoDB" id="10528295at2759"/>
<reference evidence="3" key="1">
    <citation type="submission" date="2021-02" db="EMBL/GenBank/DDBJ databases">
        <authorList>
            <person name="Dougan E. K."/>
            <person name="Rhodes N."/>
            <person name="Thang M."/>
            <person name="Chan C."/>
        </authorList>
    </citation>
    <scope>NUCLEOTIDE SEQUENCE</scope>
</reference>
<keyword evidence="1" id="KW-1133">Transmembrane helix</keyword>
<dbReference type="AlphaFoldDB" id="A0A812VFM8"/>
<sequence length="191" mass="20763">MTSPNRFLSLAISLSICASQSAVGEVLTHQPSCEDVENLEGLRGEASFLQHGLEVQQVLHAEGAKAVPKALLQVALPISAVKQNGTLFKSNMSNITAVTQHPQQEQRKELPVLLNQLVAASLAKENAGNSIISTVVNIVVLVLLVLLIVLLCRHDGNIQEAYQEVKEDPQMLYKQFEQDVAPRARCTQACC</sequence>
<name>A0A812VFM8_SYMPI</name>